<feature type="transmembrane region" description="Helical" evidence="6">
    <location>
        <begin position="141"/>
        <end position="163"/>
    </location>
</feature>
<accession>A0A812E1R7</accession>
<evidence type="ECO:0000256" key="5">
    <source>
        <dbReference type="ARBA" id="ARBA00023136"/>
    </source>
</evidence>
<dbReference type="Pfam" id="PF04505">
    <property type="entry name" value="CD225"/>
    <property type="match status" value="1"/>
</dbReference>
<evidence type="ECO:0000256" key="6">
    <source>
        <dbReference type="SAM" id="Phobius"/>
    </source>
</evidence>
<sequence length="225" mass="25256">MVESSSFNLLNVSSVVATLQWVQAVSHPSLIALLRLSLQLSSFLLTIFSFFHYSLESWTTFYVKLRDSKVLMDKQSDNSSKPAPIISHEEIHANVPSVSQNISDQDYAYYKKNANQPDVDTSSANVVMKDKKQKPKKPKDFVIFSCFVILGANFIFGFLGFYFGQKSSYAWQLGDVDTAKKQSRRALIFNVIGIVIGVLTYILAIVLFFTVFKGEVPLVKHHAVG</sequence>
<gene>
    <name evidence="7" type="ORF">SPHA_66526</name>
</gene>
<dbReference type="Proteomes" id="UP000597762">
    <property type="component" value="Unassembled WGS sequence"/>
</dbReference>
<name>A0A812E1R7_ACAPH</name>
<evidence type="ECO:0000256" key="2">
    <source>
        <dbReference type="ARBA" id="ARBA00006843"/>
    </source>
</evidence>
<keyword evidence="4 6" id="KW-1133">Transmembrane helix</keyword>
<dbReference type="PANTHER" id="PTHR14768">
    <property type="entry name" value="UPF0338 PROTEIN"/>
    <property type="match status" value="1"/>
</dbReference>
<feature type="transmembrane region" description="Helical" evidence="6">
    <location>
        <begin position="187"/>
        <end position="212"/>
    </location>
</feature>
<protein>
    <recommendedName>
        <fullName evidence="9">Interferon-induced transmembrane protein</fullName>
    </recommendedName>
</protein>
<dbReference type="PANTHER" id="PTHR14768:SF6">
    <property type="match status" value="1"/>
</dbReference>
<comment type="subcellular location">
    <subcellularLocation>
        <location evidence="1">Membrane</location>
    </subcellularLocation>
</comment>
<evidence type="ECO:0000313" key="7">
    <source>
        <dbReference type="EMBL" id="CAE1315642.1"/>
    </source>
</evidence>
<evidence type="ECO:0000256" key="1">
    <source>
        <dbReference type="ARBA" id="ARBA00004370"/>
    </source>
</evidence>
<evidence type="ECO:0000256" key="3">
    <source>
        <dbReference type="ARBA" id="ARBA00022692"/>
    </source>
</evidence>
<keyword evidence="3 6" id="KW-0812">Transmembrane</keyword>
<dbReference type="GO" id="GO:0016020">
    <property type="term" value="C:membrane"/>
    <property type="evidence" value="ECO:0007669"/>
    <property type="project" value="UniProtKB-SubCell"/>
</dbReference>
<reference evidence="7" key="1">
    <citation type="submission" date="2021-01" db="EMBL/GenBank/DDBJ databases">
        <authorList>
            <person name="Li R."/>
            <person name="Bekaert M."/>
        </authorList>
    </citation>
    <scope>NUCLEOTIDE SEQUENCE</scope>
    <source>
        <strain evidence="7">Farmed</strain>
    </source>
</reference>
<comment type="similarity">
    <text evidence="2">Belongs to the CD225/Dispanin family.</text>
</comment>
<evidence type="ECO:0008006" key="9">
    <source>
        <dbReference type="Google" id="ProtNLM"/>
    </source>
</evidence>
<organism evidence="7 8">
    <name type="scientific">Acanthosepion pharaonis</name>
    <name type="common">Pharaoh cuttlefish</name>
    <name type="synonym">Sepia pharaonis</name>
    <dbReference type="NCBI Taxonomy" id="158019"/>
    <lineage>
        <taxon>Eukaryota</taxon>
        <taxon>Metazoa</taxon>
        <taxon>Spiralia</taxon>
        <taxon>Lophotrochozoa</taxon>
        <taxon>Mollusca</taxon>
        <taxon>Cephalopoda</taxon>
        <taxon>Coleoidea</taxon>
        <taxon>Decapodiformes</taxon>
        <taxon>Sepiida</taxon>
        <taxon>Sepiina</taxon>
        <taxon>Sepiidae</taxon>
        <taxon>Acanthosepion</taxon>
    </lineage>
</organism>
<evidence type="ECO:0000313" key="8">
    <source>
        <dbReference type="Proteomes" id="UP000597762"/>
    </source>
</evidence>
<proteinExistence type="inferred from homology"/>
<dbReference type="InterPro" id="IPR007593">
    <property type="entry name" value="CD225/Dispanin_fam"/>
</dbReference>
<keyword evidence="8" id="KW-1185">Reference proteome</keyword>
<dbReference type="EMBL" id="CAHIKZ030004804">
    <property type="protein sequence ID" value="CAE1315642.1"/>
    <property type="molecule type" value="Genomic_DNA"/>
</dbReference>
<evidence type="ECO:0000256" key="4">
    <source>
        <dbReference type="ARBA" id="ARBA00022989"/>
    </source>
</evidence>
<dbReference type="OrthoDB" id="6083617at2759"/>
<comment type="caution">
    <text evidence="7">The sequence shown here is derived from an EMBL/GenBank/DDBJ whole genome shotgun (WGS) entry which is preliminary data.</text>
</comment>
<dbReference type="AlphaFoldDB" id="A0A812E1R7"/>
<keyword evidence="5 6" id="KW-0472">Membrane</keyword>
<feature type="transmembrane region" description="Helical" evidence="6">
    <location>
        <begin position="40"/>
        <end position="63"/>
    </location>
</feature>